<feature type="compositionally biased region" description="Polar residues" evidence="1">
    <location>
        <begin position="319"/>
        <end position="337"/>
    </location>
</feature>
<name>A0A9Q9XG37_CYPCA</name>
<gene>
    <name evidence="2" type="primary">LOC122140673</name>
</gene>
<evidence type="ECO:0000313" key="2">
    <source>
        <dbReference type="RefSeq" id="XP_042601184.1"/>
    </source>
</evidence>
<organism evidence="2">
    <name type="scientific">Cyprinus carpio</name>
    <name type="common">Common carp</name>
    <dbReference type="NCBI Taxonomy" id="7962"/>
    <lineage>
        <taxon>Eukaryota</taxon>
        <taxon>Metazoa</taxon>
        <taxon>Chordata</taxon>
        <taxon>Craniata</taxon>
        <taxon>Vertebrata</taxon>
        <taxon>Euteleostomi</taxon>
        <taxon>Actinopterygii</taxon>
        <taxon>Neopterygii</taxon>
        <taxon>Teleostei</taxon>
        <taxon>Ostariophysi</taxon>
        <taxon>Cypriniformes</taxon>
        <taxon>Cyprinidae</taxon>
        <taxon>Cyprininae</taxon>
        <taxon>Cyprinus</taxon>
    </lineage>
</organism>
<protein>
    <submittedName>
        <fullName evidence="2">Uncharacterized protein LOC122140673</fullName>
    </submittedName>
</protein>
<proteinExistence type="predicted"/>
<dbReference type="GeneID" id="122140673"/>
<feature type="compositionally biased region" description="Low complexity" evidence="1">
    <location>
        <begin position="299"/>
        <end position="316"/>
    </location>
</feature>
<sequence length="337" mass="37674">MLKGAQDVIFNFKSSITCLDELDYAFNCNILSTEEVLPLCEVLKIKTPYQRVTVKAKVIQLQSRGHNFIRDGTFLQNTYYLIADETAAMDLTVWGESKITVDCWYEISNVSIRTFQDKQFLTTTKDTNFTIVTCQNPTHPVEENTTIQTVTAEIIGATIYILHICPQQHKITNMPLSASRVNCQKCDTFYRSSSITTYTHGSITINTTKGVQTLNIENHYIESIVSITHDSTTDHIIDTILALPPVNISIYKNNITNISLEDTRSTQTPKITITPPMDTSESLYGTDMENLMAEDFFTSTPSTSTATTTASPAIIPHTKSPTALRSRTSSNQKQSPQ</sequence>
<dbReference type="RefSeq" id="XP_042601184.1">
    <property type="nucleotide sequence ID" value="XM_042745250.1"/>
</dbReference>
<dbReference type="AlphaFoldDB" id="A0A9Q9XG37"/>
<dbReference type="KEGG" id="ccar:122140673"/>
<feature type="region of interest" description="Disordered" evidence="1">
    <location>
        <begin position="299"/>
        <end position="337"/>
    </location>
</feature>
<dbReference type="Proteomes" id="UP001155660">
    <property type="component" value="Chromosome A4"/>
</dbReference>
<accession>A0A9Q9XG37</accession>
<reference evidence="2" key="1">
    <citation type="submission" date="2025-08" db="UniProtKB">
        <authorList>
            <consortium name="RefSeq"/>
        </authorList>
    </citation>
    <scope>IDENTIFICATION</scope>
    <source>
        <tissue evidence="2">Muscle</tissue>
    </source>
</reference>
<evidence type="ECO:0000256" key="1">
    <source>
        <dbReference type="SAM" id="MobiDB-lite"/>
    </source>
</evidence>
<dbReference type="OrthoDB" id="8958406at2759"/>